<evidence type="ECO:0000313" key="1">
    <source>
        <dbReference type="EMBL" id="KRR17731.1"/>
    </source>
</evidence>
<evidence type="ECO:0000313" key="2">
    <source>
        <dbReference type="Proteomes" id="UP000052023"/>
    </source>
</evidence>
<proteinExistence type="predicted"/>
<sequence length="148" mass="15853">MAAVTMAPSTPKEGNMKAHPVDSDLILLRAEHMDLHDDTIDELSGDGTIIIGQAKAGAIYYWLTIVPVAGPVVAEGSITGPEEFMRMVMNATGPKLVLQDDYVVTLQCEGGATGVRWVKALADCGPTEQCTDRSDALRVLNWVLEGRA</sequence>
<organism evidence="1 2">
    <name type="scientific">Bradyrhizobium retamae</name>
    <dbReference type="NCBI Taxonomy" id="1300035"/>
    <lineage>
        <taxon>Bacteria</taxon>
        <taxon>Pseudomonadati</taxon>
        <taxon>Pseudomonadota</taxon>
        <taxon>Alphaproteobacteria</taxon>
        <taxon>Hyphomicrobiales</taxon>
        <taxon>Nitrobacteraceae</taxon>
        <taxon>Bradyrhizobium</taxon>
    </lineage>
</organism>
<dbReference type="Proteomes" id="UP000052023">
    <property type="component" value="Unassembled WGS sequence"/>
</dbReference>
<name>A0A0R3MK47_9BRAD</name>
<keyword evidence="2" id="KW-1185">Reference proteome</keyword>
<protein>
    <submittedName>
        <fullName evidence="1">Uncharacterized protein</fullName>
    </submittedName>
</protein>
<dbReference type="AlphaFoldDB" id="A0A0R3MK47"/>
<dbReference type="EMBL" id="LLYA01000206">
    <property type="protein sequence ID" value="KRR17731.1"/>
    <property type="molecule type" value="Genomic_DNA"/>
</dbReference>
<comment type="caution">
    <text evidence="1">The sequence shown here is derived from an EMBL/GenBank/DDBJ whole genome shotgun (WGS) entry which is preliminary data.</text>
</comment>
<accession>A0A0R3MK47</accession>
<gene>
    <name evidence="1" type="ORF">CQ13_35920</name>
</gene>
<reference evidence="1 2" key="1">
    <citation type="submission" date="2014-03" db="EMBL/GenBank/DDBJ databases">
        <title>Bradyrhizobium valentinum sp. nov., isolated from effective nodules of Lupinus mariae-josephae, a lupine endemic of basic-lime soils in Eastern Spain.</title>
        <authorList>
            <person name="Duran D."/>
            <person name="Rey L."/>
            <person name="Navarro A."/>
            <person name="Busquets A."/>
            <person name="Imperial J."/>
            <person name="Ruiz-Argueso T."/>
        </authorList>
    </citation>
    <scope>NUCLEOTIDE SEQUENCE [LARGE SCALE GENOMIC DNA]</scope>
    <source>
        <strain evidence="1 2">Ro19</strain>
    </source>
</reference>